<name>A0A4V1ALV6_9LACO</name>
<dbReference type="Proteomes" id="UP000294321">
    <property type="component" value="Chromosome"/>
</dbReference>
<protein>
    <submittedName>
        <fullName evidence="2">DUF975 family protein</fullName>
    </submittedName>
</protein>
<keyword evidence="1" id="KW-0812">Transmembrane</keyword>
<feature type="transmembrane region" description="Helical" evidence="1">
    <location>
        <begin position="196"/>
        <end position="220"/>
    </location>
</feature>
<dbReference type="EMBL" id="CP034726">
    <property type="protein sequence ID" value="QBP18929.1"/>
    <property type="molecule type" value="Genomic_DNA"/>
</dbReference>
<proteinExistence type="predicted"/>
<gene>
    <name evidence="2" type="ORF">ELX58_07510</name>
</gene>
<dbReference type="InterPro" id="IPR010380">
    <property type="entry name" value="DUF975"/>
</dbReference>
<dbReference type="AlphaFoldDB" id="A0A4V1ALV6"/>
<keyword evidence="3" id="KW-1185">Reference proteome</keyword>
<keyword evidence="1" id="KW-0472">Membrane</keyword>
<dbReference type="OrthoDB" id="9784844at2"/>
<evidence type="ECO:0000313" key="3">
    <source>
        <dbReference type="Proteomes" id="UP000294321"/>
    </source>
</evidence>
<keyword evidence="1" id="KW-1133">Transmembrane helix</keyword>
<dbReference type="Pfam" id="PF06161">
    <property type="entry name" value="DUF975"/>
    <property type="match status" value="1"/>
</dbReference>
<sequence length="242" mass="28247">MLCILNPIYEIERYDFMNSTRRQLKQHARNMLNPNFGFFAALIFPSFILAFLSSINGNIVFKRVMYSNTSFSVWMGSDSVSTLIDIIGYLLITSVALVCLDLVRGKRSCEHGIEQSTTIFHNGNYFMGALIIGFLRIMWQFFWSLLLIFPGIIKQLAYSQAIYIYKDAVDSGHRMKYWDAITKSRHLMNGHKWELFVIQLSFLGWFIISVLTFSIADFWVQPYYRLTLANFYQKLITDPDNK</sequence>
<feature type="transmembrane region" description="Helical" evidence="1">
    <location>
        <begin position="124"/>
        <end position="149"/>
    </location>
</feature>
<feature type="transmembrane region" description="Helical" evidence="1">
    <location>
        <begin position="81"/>
        <end position="103"/>
    </location>
</feature>
<dbReference type="KEGG" id="lji:ELX58_07510"/>
<dbReference type="PANTHER" id="PTHR40076">
    <property type="entry name" value="MEMBRANE PROTEIN-RELATED"/>
    <property type="match status" value="1"/>
</dbReference>
<dbReference type="PANTHER" id="PTHR40076:SF1">
    <property type="entry name" value="MEMBRANE PROTEIN"/>
    <property type="match status" value="1"/>
</dbReference>
<accession>A0A4V1ALV6</accession>
<organism evidence="2 3">
    <name type="scientific">Acetilactobacillus jinshanensis</name>
    <dbReference type="NCBI Taxonomy" id="1720083"/>
    <lineage>
        <taxon>Bacteria</taxon>
        <taxon>Bacillati</taxon>
        <taxon>Bacillota</taxon>
        <taxon>Bacilli</taxon>
        <taxon>Lactobacillales</taxon>
        <taxon>Lactobacillaceae</taxon>
        <taxon>Acetilactobacillus</taxon>
    </lineage>
</organism>
<evidence type="ECO:0000313" key="2">
    <source>
        <dbReference type="EMBL" id="QBP18929.1"/>
    </source>
</evidence>
<feature type="transmembrane region" description="Helical" evidence="1">
    <location>
        <begin position="36"/>
        <end position="61"/>
    </location>
</feature>
<reference evidence="3" key="1">
    <citation type="submission" date="2018-12" db="EMBL/GenBank/DDBJ databases">
        <title>A new species of lactobacillus.</title>
        <authorList>
            <person name="Jian Y."/>
            <person name="Xin L."/>
            <person name="Hong Z.J."/>
            <person name="Ming L.Z."/>
            <person name="Hong X.Z."/>
        </authorList>
    </citation>
    <scope>NUCLEOTIDE SEQUENCE [LARGE SCALE GENOMIC DNA]</scope>
    <source>
        <strain evidence="3">HSLZ-75</strain>
    </source>
</reference>
<evidence type="ECO:0000256" key="1">
    <source>
        <dbReference type="SAM" id="Phobius"/>
    </source>
</evidence>